<name>A0ABW0R5I8_9BACL</name>
<organism evidence="1 2">
    <name type="scientific">Cohnella yongneupensis</name>
    <dbReference type="NCBI Taxonomy" id="425006"/>
    <lineage>
        <taxon>Bacteria</taxon>
        <taxon>Bacillati</taxon>
        <taxon>Bacillota</taxon>
        <taxon>Bacilli</taxon>
        <taxon>Bacillales</taxon>
        <taxon>Paenibacillaceae</taxon>
        <taxon>Cohnella</taxon>
    </lineage>
</organism>
<evidence type="ECO:0000313" key="1">
    <source>
        <dbReference type="EMBL" id="MFC5530514.1"/>
    </source>
</evidence>
<dbReference type="InterPro" id="IPR036638">
    <property type="entry name" value="HLH_DNA-bd_sf"/>
</dbReference>
<dbReference type="RefSeq" id="WP_378112450.1">
    <property type="nucleotide sequence ID" value="NZ_JBHSNC010000042.1"/>
</dbReference>
<accession>A0ABW0R5I8</accession>
<gene>
    <name evidence="1" type="ORF">ACFPQ4_13840</name>
</gene>
<evidence type="ECO:0000313" key="2">
    <source>
        <dbReference type="Proteomes" id="UP001596108"/>
    </source>
</evidence>
<comment type="caution">
    <text evidence="1">The sequence shown here is derived from an EMBL/GenBank/DDBJ whole genome shotgun (WGS) entry which is preliminary data.</text>
</comment>
<dbReference type="Gene3D" id="4.10.280.10">
    <property type="entry name" value="Helix-loop-helix DNA-binding domain"/>
    <property type="match status" value="1"/>
</dbReference>
<dbReference type="Pfam" id="PF09388">
    <property type="entry name" value="SpoOE-like"/>
    <property type="match status" value="1"/>
</dbReference>
<dbReference type="InterPro" id="IPR018540">
    <property type="entry name" value="Spo0E-like"/>
</dbReference>
<dbReference type="InterPro" id="IPR037208">
    <property type="entry name" value="Spo0E-like_sf"/>
</dbReference>
<reference evidence="2" key="1">
    <citation type="journal article" date="2019" name="Int. J. Syst. Evol. Microbiol.">
        <title>The Global Catalogue of Microorganisms (GCM) 10K type strain sequencing project: providing services to taxonomists for standard genome sequencing and annotation.</title>
        <authorList>
            <consortium name="The Broad Institute Genomics Platform"/>
            <consortium name="The Broad Institute Genome Sequencing Center for Infectious Disease"/>
            <person name="Wu L."/>
            <person name="Ma J."/>
        </authorList>
    </citation>
    <scope>NUCLEOTIDE SEQUENCE [LARGE SCALE GENOMIC DNA]</scope>
    <source>
        <strain evidence="2">CGMCC 1.18578</strain>
    </source>
</reference>
<sequence>MLRKLERLRSSMQQMAEQYGINDLRVIRQSQMLDKLIVKYMRSLPNNKSKLQADTSLGETLRLCESILRLYEEIEGSERAFDENDPLILEKSRELDRMIVEFIRK</sequence>
<dbReference type="EMBL" id="JBHSNC010000042">
    <property type="protein sequence ID" value="MFC5530514.1"/>
    <property type="molecule type" value="Genomic_DNA"/>
</dbReference>
<protein>
    <submittedName>
        <fullName evidence="1">Aspartyl-phosphate phosphatase Spo0E family protein</fullName>
    </submittedName>
</protein>
<dbReference type="Proteomes" id="UP001596108">
    <property type="component" value="Unassembled WGS sequence"/>
</dbReference>
<keyword evidence="2" id="KW-1185">Reference proteome</keyword>
<proteinExistence type="predicted"/>
<dbReference type="SUPFAM" id="SSF140500">
    <property type="entry name" value="BAS1536-like"/>
    <property type="match status" value="1"/>
</dbReference>